<dbReference type="InterPro" id="IPR006553">
    <property type="entry name" value="Leu-rich_rpt_Cys-con_subtyp"/>
</dbReference>
<gene>
    <name evidence="3" type="ORF">BGZ70_002931</name>
</gene>
<dbReference type="Gene3D" id="3.80.10.10">
    <property type="entry name" value="Ribonuclease Inhibitor"/>
    <property type="match status" value="4"/>
</dbReference>
<proteinExistence type="predicted"/>
<evidence type="ECO:0000256" key="1">
    <source>
        <dbReference type="SAM" id="MobiDB-lite"/>
    </source>
</evidence>
<dbReference type="InterPro" id="IPR001810">
    <property type="entry name" value="F-box_dom"/>
</dbReference>
<dbReference type="Pfam" id="PF12937">
    <property type="entry name" value="F-box-like"/>
    <property type="match status" value="1"/>
</dbReference>
<dbReference type="SUPFAM" id="SSF81383">
    <property type="entry name" value="F-box domain"/>
    <property type="match status" value="1"/>
</dbReference>
<feature type="compositionally biased region" description="Acidic residues" evidence="1">
    <location>
        <begin position="169"/>
        <end position="181"/>
    </location>
</feature>
<dbReference type="InterPro" id="IPR036047">
    <property type="entry name" value="F-box-like_dom_sf"/>
</dbReference>
<dbReference type="SMART" id="SM00367">
    <property type="entry name" value="LRR_CC"/>
    <property type="match status" value="6"/>
</dbReference>
<dbReference type="GO" id="GO:0031146">
    <property type="term" value="P:SCF-dependent proteasomal ubiquitin-dependent protein catabolic process"/>
    <property type="evidence" value="ECO:0007669"/>
    <property type="project" value="TreeGrafter"/>
</dbReference>
<protein>
    <recommendedName>
        <fullName evidence="2">F-box domain-containing protein</fullName>
    </recommendedName>
</protein>
<accession>A0A9P6IT78</accession>
<sequence>MSHPEIVAHLPQVASAGLPHRSPFDLPELASLICSYIGTRDLARCARVSRLLHDVCIPILWRTLDLPRGAWSHDREFHKGLGRYGKLYPVERLHLISTTLQDSDFILLAENCTRLKHLDLTFTRISVEDLRILIHSDPYGVLDGERSGRTKKRKAATGPSLRRIRGATELEEGDDSANEQPDEDLNAIMERYRQFLETNAAPARTCQYNSLEPSAAEGSNACPMQIFPGTKTWFPFHLESLNFKNSIALDGAACLEVVSLLGPQLKRLVLDMVFGITNQALMTVVKHCPNLVELQLEHTGITDEFLTSFAREFLPSDSTSKPSSQRRYLERLSLNRTLTSSTGLLAIIKACRCHFNTLSMQYHTLDDRVLFALVDDPGKKGAAEISMAAPYLTSAVEYGIDNALLTTYRFSPNTVLTNIDLSDCRAISDVGLQVLFHFATELTSIGLRGSSLSDDSLMVLAGTYRSRMMALGMGVPAAWKEYEVADKRAQAMDPTGAAIDLQDSRTTSTSDDNEKTFTKGRVPGGLKKLVLSSCYNITNTGVRAILRSCAGLESLDIQTARNLSLELFQGPWACTNLTELVINGLALEVTLDRPTAEYYLDTSPRKNELREERLESLWRFPLAITSYPAEDDYDEKGHYDHIVAPREPLPGRYDVDSDSDMTEDEQEVNRSFNSRAGSYDDDEGTSSGDEGSSCSGDGSWGALSPKATRHPVPREKRCNTPRQRAILRAFYSRLGQLRRLQRLGMGFCKFRVRAKDGLELVLPGLQQSLVEWNLDYARPYRMLDPEVKFIGKHFGFGHDFMAERNETQERPEVETREAQLQLLKLSTLTKGDIDPSVLHWVGHQGFSVKSAV</sequence>
<feature type="region of interest" description="Disordered" evidence="1">
    <location>
        <begin position="145"/>
        <end position="181"/>
    </location>
</feature>
<name>A0A9P6IT78_MORAP</name>
<dbReference type="GO" id="GO:0019005">
    <property type="term" value="C:SCF ubiquitin ligase complex"/>
    <property type="evidence" value="ECO:0007669"/>
    <property type="project" value="TreeGrafter"/>
</dbReference>
<dbReference type="Proteomes" id="UP000738359">
    <property type="component" value="Unassembled WGS sequence"/>
</dbReference>
<dbReference type="InterPro" id="IPR032675">
    <property type="entry name" value="LRR_dom_sf"/>
</dbReference>
<dbReference type="AlphaFoldDB" id="A0A9P6IT78"/>
<dbReference type="InterPro" id="IPR001611">
    <property type="entry name" value="Leu-rich_rpt"/>
</dbReference>
<reference evidence="3" key="1">
    <citation type="journal article" date="2020" name="Fungal Divers.">
        <title>Resolving the Mortierellaceae phylogeny through synthesis of multi-gene phylogenetics and phylogenomics.</title>
        <authorList>
            <person name="Vandepol N."/>
            <person name="Liber J."/>
            <person name="Desiro A."/>
            <person name="Na H."/>
            <person name="Kennedy M."/>
            <person name="Barry K."/>
            <person name="Grigoriev I.V."/>
            <person name="Miller A.N."/>
            <person name="O'Donnell K."/>
            <person name="Stajich J.E."/>
            <person name="Bonito G."/>
        </authorList>
    </citation>
    <scope>NUCLEOTIDE SEQUENCE</scope>
    <source>
        <strain evidence="3">CK1249</strain>
    </source>
</reference>
<evidence type="ECO:0000259" key="2">
    <source>
        <dbReference type="Pfam" id="PF12937"/>
    </source>
</evidence>
<dbReference type="SUPFAM" id="SSF52047">
    <property type="entry name" value="RNI-like"/>
    <property type="match status" value="1"/>
</dbReference>
<feature type="domain" description="F-box" evidence="2">
    <location>
        <begin position="27"/>
        <end position="66"/>
    </location>
</feature>
<dbReference type="PANTHER" id="PTHR13318">
    <property type="entry name" value="PARTNER OF PAIRED, ISOFORM B-RELATED"/>
    <property type="match status" value="1"/>
</dbReference>
<comment type="caution">
    <text evidence="3">The sequence shown here is derived from an EMBL/GenBank/DDBJ whole genome shotgun (WGS) entry which is preliminary data.</text>
</comment>
<organism evidence="3 4">
    <name type="scientific">Mortierella alpina</name>
    <name type="common">Oleaginous fungus</name>
    <name type="synonym">Mortierella renispora</name>
    <dbReference type="NCBI Taxonomy" id="64518"/>
    <lineage>
        <taxon>Eukaryota</taxon>
        <taxon>Fungi</taxon>
        <taxon>Fungi incertae sedis</taxon>
        <taxon>Mucoromycota</taxon>
        <taxon>Mortierellomycotina</taxon>
        <taxon>Mortierellomycetes</taxon>
        <taxon>Mortierellales</taxon>
        <taxon>Mortierellaceae</taxon>
        <taxon>Mortierella</taxon>
    </lineage>
</organism>
<dbReference type="OrthoDB" id="550575at2759"/>
<dbReference type="EMBL" id="JAAAHY010001750">
    <property type="protein sequence ID" value="KAF9946991.1"/>
    <property type="molecule type" value="Genomic_DNA"/>
</dbReference>
<evidence type="ECO:0000313" key="3">
    <source>
        <dbReference type="EMBL" id="KAF9946991.1"/>
    </source>
</evidence>
<evidence type="ECO:0000313" key="4">
    <source>
        <dbReference type="Proteomes" id="UP000738359"/>
    </source>
</evidence>
<keyword evidence="4" id="KW-1185">Reference proteome</keyword>
<feature type="non-terminal residue" evidence="3">
    <location>
        <position position="852"/>
    </location>
</feature>
<dbReference type="Pfam" id="PF13516">
    <property type="entry name" value="LRR_6"/>
    <property type="match status" value="2"/>
</dbReference>
<feature type="compositionally biased region" description="Acidic residues" evidence="1">
    <location>
        <begin position="656"/>
        <end position="666"/>
    </location>
</feature>
<feature type="compositionally biased region" description="Low complexity" evidence="1">
    <location>
        <begin position="685"/>
        <end position="701"/>
    </location>
</feature>
<feature type="region of interest" description="Disordered" evidence="1">
    <location>
        <begin position="641"/>
        <end position="719"/>
    </location>
</feature>